<name>A0A7Z0CSP8_9CORY</name>
<dbReference type="Proteomes" id="UP000603369">
    <property type="component" value="Unassembled WGS sequence"/>
</dbReference>
<accession>A0A7Z0CSP8</accession>
<protein>
    <submittedName>
        <fullName evidence="1">DivIVA domain-containing protein</fullName>
    </submittedName>
</protein>
<proteinExistence type="predicted"/>
<gene>
    <name evidence="1" type="ORF">JDP02_00275</name>
</gene>
<sequence>MLSWIMLLLVLIALTVIGTWVWGSIFGRGEVMHPLDEPQKVRENNRAALREGRLDQVKFEVVPRGYRQDQVDDLLAQLEEQLSSAQKRSKLEGKEVN</sequence>
<keyword evidence="2" id="KW-1185">Reference proteome</keyword>
<dbReference type="Gene3D" id="6.10.250.660">
    <property type="match status" value="1"/>
</dbReference>
<organism evidence="1 2">
    <name type="scientific">Corynebacterium tuberculostearicum</name>
    <dbReference type="NCBI Taxonomy" id="38304"/>
    <lineage>
        <taxon>Bacteria</taxon>
        <taxon>Bacillati</taxon>
        <taxon>Actinomycetota</taxon>
        <taxon>Actinomycetes</taxon>
        <taxon>Mycobacteriales</taxon>
        <taxon>Corynebacteriaceae</taxon>
        <taxon>Corynebacterium</taxon>
    </lineage>
</organism>
<comment type="caution">
    <text evidence="1">The sequence shown here is derived from an EMBL/GenBank/DDBJ whole genome shotgun (WGS) entry which is preliminary data.</text>
</comment>
<dbReference type="EMBL" id="JAEHFL010000001">
    <property type="protein sequence ID" value="MBK3426956.1"/>
    <property type="molecule type" value="Genomic_DNA"/>
</dbReference>
<evidence type="ECO:0000313" key="2">
    <source>
        <dbReference type="Proteomes" id="UP000603369"/>
    </source>
</evidence>
<reference evidence="1 2" key="1">
    <citation type="submission" date="2020-12" db="EMBL/GenBank/DDBJ databases">
        <title>Draft genome sequence of the commensal strain Corynebacterium tuberculostearicum MFP09/CIP 102622 isolated from human skin.</title>
        <authorList>
            <person name="Boukerb A.M."/>
            <person name="Janvier X."/>
            <person name="Feuilloley M.G.J."/>
            <person name="Groboillot A."/>
        </authorList>
    </citation>
    <scope>NUCLEOTIDE SEQUENCE [LARGE SCALE GENOMIC DNA]</scope>
    <source>
        <strain evidence="1 2">CIP 102622</strain>
    </source>
</reference>
<dbReference type="AlphaFoldDB" id="A0A7Z0CSP8"/>
<dbReference type="NCBIfam" id="TIGR03544">
    <property type="entry name" value="DivI1A_domain"/>
    <property type="match status" value="1"/>
</dbReference>
<dbReference type="RefSeq" id="WP_005327512.1">
    <property type="nucleotide sequence ID" value="NZ_CP068156.1"/>
</dbReference>
<dbReference type="InterPro" id="IPR019933">
    <property type="entry name" value="DivIVA_domain"/>
</dbReference>
<evidence type="ECO:0000313" key="1">
    <source>
        <dbReference type="EMBL" id="MBK3426956.1"/>
    </source>
</evidence>
<dbReference type="GeneID" id="88916742"/>